<comment type="caution">
    <text evidence="2">The sequence shown here is derived from an EMBL/GenBank/DDBJ whole genome shotgun (WGS) entry which is preliminary data.</text>
</comment>
<accession>A0A839K6I4</accession>
<keyword evidence="1" id="KW-0472">Membrane</keyword>
<dbReference type="AlphaFoldDB" id="A0A839K6I4"/>
<dbReference type="InterPro" id="IPR010390">
    <property type="entry name" value="ABC-2_transporter-like"/>
</dbReference>
<proteinExistence type="predicted"/>
<name>A0A839K6I4_9FIRM</name>
<evidence type="ECO:0000313" key="3">
    <source>
        <dbReference type="Proteomes" id="UP000574276"/>
    </source>
</evidence>
<reference evidence="2 3" key="1">
    <citation type="submission" date="2020-07" db="EMBL/GenBank/DDBJ databases">
        <title>Characterization and genome sequencing of isolate MD1, a novel member within the family Lachnospiraceae.</title>
        <authorList>
            <person name="Rettenmaier R."/>
            <person name="Di Bello L."/>
            <person name="Zinser C."/>
            <person name="Scheitz K."/>
            <person name="Liebl W."/>
            <person name="Zverlov V."/>
        </authorList>
    </citation>
    <scope>NUCLEOTIDE SEQUENCE [LARGE SCALE GENOMIC DNA]</scope>
    <source>
        <strain evidence="2 3">MD1</strain>
    </source>
</reference>
<sequence length="272" mass="31133">MKYIQHQFEVMKAVAFVTYKEWSAYRTHSMVSIFVGPVYFIVQYFIWTAVYGGRTEINGMNLSQMIAYFGASTLIGYLTMDFADWNLQMLIHTGKFLTFAMRPIHHRFFAFSQKVGHRFLGMVVEFIPCYIILTFLFGVDMVPKRIGWTVLSIALAFLMNFYVHYILGMTAFWFVQSSGIRRVFDLLSGVFSGAFIPLVFFPLWLQKLLFFLPFPYMSYVPAMVFTGSFNLAGISMSIPVIVGCQGIAVVCTMMLSELIYKASIRHFNGVGA</sequence>
<feature type="transmembrane region" description="Helical" evidence="1">
    <location>
        <begin position="186"/>
        <end position="205"/>
    </location>
</feature>
<dbReference type="RefSeq" id="WP_228354242.1">
    <property type="nucleotide sequence ID" value="NZ_JACEGA010000001.1"/>
</dbReference>
<gene>
    <name evidence="2" type="ORF">H0486_17575</name>
</gene>
<keyword evidence="1" id="KW-1133">Transmembrane helix</keyword>
<dbReference type="Proteomes" id="UP000574276">
    <property type="component" value="Unassembled WGS sequence"/>
</dbReference>
<dbReference type="PANTHER" id="PTHR36832">
    <property type="entry name" value="SLR1174 PROTEIN-RELATED"/>
    <property type="match status" value="1"/>
</dbReference>
<evidence type="ECO:0000256" key="1">
    <source>
        <dbReference type="SAM" id="Phobius"/>
    </source>
</evidence>
<dbReference type="Pfam" id="PF06182">
    <property type="entry name" value="ABC2_membrane_6"/>
    <property type="match status" value="1"/>
</dbReference>
<feature type="transmembrane region" description="Helical" evidence="1">
    <location>
        <begin position="151"/>
        <end position="174"/>
    </location>
</feature>
<organism evidence="2 3">
    <name type="scientific">Variimorphobacter saccharofermentans</name>
    <dbReference type="NCBI Taxonomy" id="2755051"/>
    <lineage>
        <taxon>Bacteria</taxon>
        <taxon>Bacillati</taxon>
        <taxon>Bacillota</taxon>
        <taxon>Clostridia</taxon>
        <taxon>Lachnospirales</taxon>
        <taxon>Lachnospiraceae</taxon>
        <taxon>Variimorphobacter</taxon>
    </lineage>
</organism>
<protein>
    <submittedName>
        <fullName evidence="2">ABC-2 family transporter protein</fullName>
    </submittedName>
</protein>
<dbReference type="PANTHER" id="PTHR36832:SF1">
    <property type="entry name" value="SLR1174 PROTEIN"/>
    <property type="match status" value="1"/>
</dbReference>
<feature type="transmembrane region" description="Helical" evidence="1">
    <location>
        <begin position="30"/>
        <end position="50"/>
    </location>
</feature>
<dbReference type="EMBL" id="JACEGA010000001">
    <property type="protein sequence ID" value="MBB2184679.1"/>
    <property type="molecule type" value="Genomic_DNA"/>
</dbReference>
<evidence type="ECO:0000313" key="2">
    <source>
        <dbReference type="EMBL" id="MBB2184679.1"/>
    </source>
</evidence>
<keyword evidence="3" id="KW-1185">Reference proteome</keyword>
<keyword evidence="1" id="KW-0812">Transmembrane</keyword>
<feature type="transmembrane region" description="Helical" evidence="1">
    <location>
        <begin position="119"/>
        <end position="139"/>
    </location>
</feature>
<feature type="transmembrane region" description="Helical" evidence="1">
    <location>
        <begin position="62"/>
        <end position="80"/>
    </location>
</feature>
<feature type="transmembrane region" description="Helical" evidence="1">
    <location>
        <begin position="225"/>
        <end position="255"/>
    </location>
</feature>